<feature type="region of interest" description="Disordered" evidence="1">
    <location>
        <begin position="108"/>
        <end position="135"/>
    </location>
</feature>
<reference evidence="3 4" key="1">
    <citation type="submission" date="2019-12" db="EMBL/GenBank/DDBJ databases">
        <authorList>
            <person name="Li M."/>
        </authorList>
    </citation>
    <scope>NUCLEOTIDE SEQUENCE [LARGE SCALE GENOMIC DNA]</scope>
    <source>
        <strain evidence="3 4">GBMRC 2046</strain>
    </source>
</reference>
<evidence type="ECO:0000313" key="3">
    <source>
        <dbReference type="EMBL" id="MXN64905.1"/>
    </source>
</evidence>
<organism evidence="3 4">
    <name type="scientific">Stappia sediminis</name>
    <dbReference type="NCBI Taxonomy" id="2692190"/>
    <lineage>
        <taxon>Bacteria</taxon>
        <taxon>Pseudomonadati</taxon>
        <taxon>Pseudomonadota</taxon>
        <taxon>Alphaproteobacteria</taxon>
        <taxon>Hyphomicrobiales</taxon>
        <taxon>Stappiaceae</taxon>
        <taxon>Stappia</taxon>
    </lineage>
</organism>
<accession>A0A7X3S7M9</accession>
<keyword evidence="2" id="KW-0472">Membrane</keyword>
<dbReference type="Proteomes" id="UP000433101">
    <property type="component" value="Unassembled WGS sequence"/>
</dbReference>
<evidence type="ECO:0008006" key="5">
    <source>
        <dbReference type="Google" id="ProtNLM"/>
    </source>
</evidence>
<evidence type="ECO:0000256" key="1">
    <source>
        <dbReference type="SAM" id="MobiDB-lite"/>
    </source>
</evidence>
<keyword evidence="2" id="KW-1133">Transmembrane helix</keyword>
<dbReference type="SUPFAM" id="SSF52964">
    <property type="entry name" value="TolB, N-terminal domain"/>
    <property type="match status" value="1"/>
</dbReference>
<name>A0A7X3S7M9_9HYPH</name>
<dbReference type="PANTHER" id="PTHR12558">
    <property type="entry name" value="CELL DIVISION CYCLE 16,23,27"/>
    <property type="match status" value="1"/>
</dbReference>
<gene>
    <name evidence="3" type="ORF">GR183_08295</name>
</gene>
<dbReference type="RefSeq" id="WP_160775142.1">
    <property type="nucleotide sequence ID" value="NZ_WUMV01000003.1"/>
</dbReference>
<dbReference type="InterPro" id="IPR011990">
    <property type="entry name" value="TPR-like_helical_dom_sf"/>
</dbReference>
<feature type="transmembrane region" description="Helical" evidence="2">
    <location>
        <begin position="146"/>
        <end position="166"/>
    </location>
</feature>
<keyword evidence="4" id="KW-1185">Reference proteome</keyword>
<dbReference type="Gene3D" id="1.25.40.10">
    <property type="entry name" value="Tetratricopeptide repeat domain"/>
    <property type="match status" value="1"/>
</dbReference>
<dbReference type="PANTHER" id="PTHR12558:SF33">
    <property type="entry name" value="BLL7664 PROTEIN"/>
    <property type="match status" value="1"/>
</dbReference>
<protein>
    <recommendedName>
        <fullName evidence="5">TolB amino-terminal domain-containing protein</fullName>
    </recommendedName>
</protein>
<dbReference type="SUPFAM" id="SSF48452">
    <property type="entry name" value="TPR-like"/>
    <property type="match status" value="1"/>
</dbReference>
<sequence length="582" mass="63332">MEEELRRILSNPEFQASAKRRAFLRFIVEEALAGRAARLKGHAVAVAVFGRDETFDSQSDPVVRLEARRLRRDLDCYYVEAGSHNPVRISIPKGSYVPRFEWHEPVQAADTSRGGETEPGGSYAQSEAPGAISHSPSGARLSMKSLVVAFALIAALGAAVAAGWYLTAGKENVVAGSYANEPAIVVLPFEALTRDEDNNHLAEGIRQELIGDLMRFAGFRVYSPPVGGEKAATAEPVKLARDLGVAYVVTGSLRTGPGELHVATRMFDAATGQVLWSGTYNRALTPESLIRVQDDLAGEIASVLGQPYGVVAGDLKLRAATPAVSSMKSYMCVRRAYGYRRGFSRAEFEPVLGCLEEAVRRDPAYSDAWAMLGWLHLDAGRFEFFGADKLQDEYQKGFQAASKALVLEPDNTLALKALSSINHYMGHYEEGERLARRAVELNPHDPDTLAQLGWRLAVRGNFDEGIPILNRAIERTVNPPGWYFHLIAVDLLLKGDFERMLQVAQRSAVNGSAVSQVLIAIAATELGQRDTAKAALEELPESGPIARDAKAFFRRHGSTDEIVDAIEAGLAKARQAASTPED</sequence>
<dbReference type="EMBL" id="WUMV01000003">
    <property type="protein sequence ID" value="MXN64905.1"/>
    <property type="molecule type" value="Genomic_DNA"/>
</dbReference>
<dbReference type="Gene3D" id="3.40.50.10070">
    <property type="entry name" value="TolB, N-terminal domain"/>
    <property type="match status" value="1"/>
</dbReference>
<comment type="caution">
    <text evidence="3">The sequence shown here is derived from an EMBL/GenBank/DDBJ whole genome shotgun (WGS) entry which is preliminary data.</text>
</comment>
<evidence type="ECO:0000313" key="4">
    <source>
        <dbReference type="Proteomes" id="UP000433101"/>
    </source>
</evidence>
<dbReference type="AlphaFoldDB" id="A0A7X3S7M9"/>
<keyword evidence="2" id="KW-0812">Transmembrane</keyword>
<proteinExistence type="predicted"/>
<evidence type="ECO:0000256" key="2">
    <source>
        <dbReference type="SAM" id="Phobius"/>
    </source>
</evidence>